<dbReference type="InterPro" id="IPR009492">
    <property type="entry name" value="TniQ"/>
</dbReference>
<keyword evidence="4" id="KW-1185">Reference proteome</keyword>
<evidence type="ECO:0000313" key="4">
    <source>
        <dbReference type="Proteomes" id="UP000198862"/>
    </source>
</evidence>
<feature type="domain" description="Transposon Tn7 transposition protein TnsD C-terminal" evidence="2">
    <location>
        <begin position="324"/>
        <end position="445"/>
    </location>
</feature>
<name>A0A1I1JGW2_9GAMM</name>
<feature type="domain" description="Transposon Tn7 transposition protein TnsD C-terminal" evidence="2">
    <location>
        <begin position="198"/>
        <end position="315"/>
    </location>
</feature>
<sequence length="505" mass="59498">MLNFPMPYQDELIYSTIARYGIHLGLTSPKQLLDEVYCDRKVIATTDLPNQLSLISKHYADCHQYDTEYLIYNHTLFPLYAPFVPEERRLKCLGLMAGTSQGAIHLALGVAASRVKQKLSLRYCPQCMQLQKQEYGEYFWQRLWQVSGADTCILHGELKEALVERHSHHRHQFFAASPENCPDVYQQESRPESLIVTEQVKKLLNRPQSKSATLAQWSVYYKYLADINGYRKGQFIRYEEIKERVLRYWPTKWLMRHALDINNAQSCWLRTIFRKHRKSFSYLEHIVIHQSFLSKDWDINTVLNEVSHLSPFSKSHIVPSSINDISTEGKLQNRQSWEALVKQCGVKSARQTKQGGAIYAWLYRHDKVWLLELNSQYRIYPTSINNRVDWNKKDKRTVCELIQIRNCNDELLEQPKMSRNWYLSQIQSPASIEKNIYKMPLCQQFFSRNCESTTEYQIRRITRVIAQLNVPLSELRRWKVLRMAGLSEERLRRGSNDFLTEIVGM</sequence>
<dbReference type="STRING" id="1123010.SAMN02745724_01746"/>
<feature type="domain" description="TniQ" evidence="1">
    <location>
        <begin position="4"/>
        <end position="156"/>
    </location>
</feature>
<organism evidence="3 4">
    <name type="scientific">Pseudoalteromonas denitrificans DSM 6059</name>
    <dbReference type="NCBI Taxonomy" id="1123010"/>
    <lineage>
        <taxon>Bacteria</taxon>
        <taxon>Pseudomonadati</taxon>
        <taxon>Pseudomonadota</taxon>
        <taxon>Gammaproteobacteria</taxon>
        <taxon>Alteromonadales</taxon>
        <taxon>Pseudoalteromonadaceae</taxon>
        <taxon>Pseudoalteromonas</taxon>
    </lineage>
</organism>
<dbReference type="InterPro" id="IPR032750">
    <property type="entry name" value="TnsD_C"/>
</dbReference>
<evidence type="ECO:0000259" key="2">
    <source>
        <dbReference type="Pfam" id="PF15978"/>
    </source>
</evidence>
<gene>
    <name evidence="3" type="ORF">SAMN02745724_01746</name>
</gene>
<evidence type="ECO:0000313" key="3">
    <source>
        <dbReference type="EMBL" id="SFC47706.1"/>
    </source>
</evidence>
<dbReference type="EMBL" id="FOLO01000010">
    <property type="protein sequence ID" value="SFC47706.1"/>
    <property type="molecule type" value="Genomic_DNA"/>
</dbReference>
<dbReference type="Proteomes" id="UP000198862">
    <property type="component" value="Unassembled WGS sequence"/>
</dbReference>
<accession>A0A1I1JGW2</accession>
<evidence type="ECO:0000259" key="1">
    <source>
        <dbReference type="Pfam" id="PF06527"/>
    </source>
</evidence>
<reference evidence="3 4" key="1">
    <citation type="submission" date="2016-10" db="EMBL/GenBank/DDBJ databases">
        <authorList>
            <person name="de Groot N.N."/>
        </authorList>
    </citation>
    <scope>NUCLEOTIDE SEQUENCE [LARGE SCALE GENOMIC DNA]</scope>
    <source>
        <strain evidence="3 4">DSM 6059</strain>
    </source>
</reference>
<dbReference type="Pfam" id="PF15978">
    <property type="entry name" value="TnsD"/>
    <property type="match status" value="2"/>
</dbReference>
<protein>
    <submittedName>
        <fullName evidence="3">Tn7-like transposition protein D</fullName>
    </submittedName>
</protein>
<dbReference type="AlphaFoldDB" id="A0A1I1JGW2"/>
<proteinExistence type="predicted"/>
<dbReference type="Pfam" id="PF06527">
    <property type="entry name" value="TniQ"/>
    <property type="match status" value="1"/>
</dbReference>
<dbReference type="RefSeq" id="WP_143085054.1">
    <property type="nucleotide sequence ID" value="NZ_FOLO01000010.1"/>
</dbReference>
<dbReference type="OrthoDB" id="470139at2"/>